<proteinExistence type="predicted"/>
<dbReference type="EMBL" id="CP026952">
    <property type="protein sequence ID" value="AWB91004.1"/>
    <property type="molecule type" value="Genomic_DNA"/>
</dbReference>
<sequence length="68" mass="7513">MAHRDDRGMATAEYTIGTLGAVLMATVLYKMGVLGVDGPWLDGLFDKIEQALSWRNIFKGMPRLGIRS</sequence>
<reference evidence="2" key="1">
    <citation type="submission" date="2018-01" db="EMBL/GenBank/DDBJ databases">
        <authorList>
            <person name="Li J."/>
        </authorList>
    </citation>
    <scope>NUCLEOTIDE SEQUENCE [LARGE SCALE GENOMIC DNA]</scope>
    <source>
        <strain evidence="2">592</strain>
    </source>
</reference>
<dbReference type="AlphaFoldDB" id="A0A2S0WI96"/>
<dbReference type="Pfam" id="PF14029">
    <property type="entry name" value="DUF4244"/>
    <property type="match status" value="1"/>
</dbReference>
<accession>A0A5F2EQY5</accession>
<dbReference type="OrthoDB" id="3748241at2"/>
<dbReference type="InterPro" id="IPR025338">
    <property type="entry name" value="DUF4244"/>
</dbReference>
<gene>
    <name evidence="1" type="ORF">C3E78_01525</name>
</gene>
<dbReference type="RefSeq" id="WP_108576650.1">
    <property type="nucleotide sequence ID" value="NZ_CP026952.1"/>
</dbReference>
<organism evidence="1 2">
    <name type="scientific">Aeromicrobium chenweiae</name>
    <dbReference type="NCBI Taxonomy" id="2079793"/>
    <lineage>
        <taxon>Bacteria</taxon>
        <taxon>Bacillati</taxon>
        <taxon>Actinomycetota</taxon>
        <taxon>Actinomycetes</taxon>
        <taxon>Propionibacteriales</taxon>
        <taxon>Nocardioidaceae</taxon>
        <taxon>Aeromicrobium</taxon>
    </lineage>
</organism>
<name>A0A2S0WI96_9ACTN</name>
<dbReference type="KEGG" id="aez:C3E78_01525"/>
<dbReference type="Proteomes" id="UP000244384">
    <property type="component" value="Chromosome"/>
</dbReference>
<evidence type="ECO:0000313" key="2">
    <source>
        <dbReference type="Proteomes" id="UP000244384"/>
    </source>
</evidence>
<keyword evidence="2" id="KW-1185">Reference proteome</keyword>
<evidence type="ECO:0000313" key="1">
    <source>
        <dbReference type="EMBL" id="AWB91004.1"/>
    </source>
</evidence>
<protein>
    <submittedName>
        <fullName evidence="1">DUF4244 domain-containing protein</fullName>
    </submittedName>
</protein>
<accession>A0A2S0WI96</accession>